<organism evidence="1 2">
    <name type="scientific">Marasmius crinis-equi</name>
    <dbReference type="NCBI Taxonomy" id="585013"/>
    <lineage>
        <taxon>Eukaryota</taxon>
        <taxon>Fungi</taxon>
        <taxon>Dikarya</taxon>
        <taxon>Basidiomycota</taxon>
        <taxon>Agaricomycotina</taxon>
        <taxon>Agaricomycetes</taxon>
        <taxon>Agaricomycetidae</taxon>
        <taxon>Agaricales</taxon>
        <taxon>Marasmiineae</taxon>
        <taxon>Marasmiaceae</taxon>
        <taxon>Marasmius</taxon>
    </lineage>
</organism>
<evidence type="ECO:0000313" key="2">
    <source>
        <dbReference type="Proteomes" id="UP001465976"/>
    </source>
</evidence>
<dbReference type="EMBL" id="JBAHYK010000375">
    <property type="protein sequence ID" value="KAL0574695.1"/>
    <property type="molecule type" value="Genomic_DNA"/>
</dbReference>
<keyword evidence="2" id="KW-1185">Reference proteome</keyword>
<name>A0ABR3FH90_9AGAR</name>
<comment type="caution">
    <text evidence="1">The sequence shown here is derived from an EMBL/GenBank/DDBJ whole genome shotgun (WGS) entry which is preliminary data.</text>
</comment>
<dbReference type="Proteomes" id="UP001465976">
    <property type="component" value="Unassembled WGS sequence"/>
</dbReference>
<accession>A0ABR3FH90</accession>
<gene>
    <name evidence="1" type="ORF">V5O48_007253</name>
</gene>
<reference evidence="1 2" key="1">
    <citation type="submission" date="2024-02" db="EMBL/GenBank/DDBJ databases">
        <title>A draft genome for the cacao thread blight pathogen Marasmius crinis-equi.</title>
        <authorList>
            <person name="Cohen S.P."/>
            <person name="Baruah I.K."/>
            <person name="Amoako-Attah I."/>
            <person name="Bukari Y."/>
            <person name="Meinhardt L.W."/>
            <person name="Bailey B.A."/>
        </authorList>
    </citation>
    <scope>NUCLEOTIDE SEQUENCE [LARGE SCALE GENOMIC DNA]</scope>
    <source>
        <strain evidence="1 2">GH-76</strain>
    </source>
</reference>
<evidence type="ECO:0000313" key="1">
    <source>
        <dbReference type="EMBL" id="KAL0574695.1"/>
    </source>
</evidence>
<sequence>MDTTEVNLLHRLKMMGSPKHEVDVEGAVASGVANEADSVVDSVVLTEAASEAATEAVTAVVSEVVGEEENGEEMGKVAVEGVAVAVGEETEAVHPIPTLPLHSFCEHGFAGWSNNPLVLHTIILV</sequence>
<protein>
    <submittedName>
        <fullName evidence="1">Uncharacterized protein</fullName>
    </submittedName>
</protein>
<proteinExistence type="predicted"/>